<keyword evidence="10" id="KW-1185">Reference proteome</keyword>
<dbReference type="InterPro" id="IPR052017">
    <property type="entry name" value="TSUP"/>
</dbReference>
<feature type="transmembrane region" description="Helical" evidence="8">
    <location>
        <begin position="107"/>
        <end position="125"/>
    </location>
</feature>
<evidence type="ECO:0000256" key="5">
    <source>
        <dbReference type="ARBA" id="ARBA00022692"/>
    </source>
</evidence>
<dbReference type="PANTHER" id="PTHR30269">
    <property type="entry name" value="TRANSMEMBRANE PROTEIN YFCA"/>
    <property type="match status" value="1"/>
</dbReference>
<evidence type="ECO:0000256" key="8">
    <source>
        <dbReference type="RuleBase" id="RU363041"/>
    </source>
</evidence>
<reference evidence="9" key="1">
    <citation type="journal article" date="2014" name="Int. J. Syst. Evol. Microbiol.">
        <title>Complete genome sequence of Corynebacterium casei LMG S-19264T (=DSM 44701T), isolated from a smear-ripened cheese.</title>
        <authorList>
            <consortium name="US DOE Joint Genome Institute (JGI-PGF)"/>
            <person name="Walter F."/>
            <person name="Albersmeier A."/>
            <person name="Kalinowski J."/>
            <person name="Ruckert C."/>
        </authorList>
    </citation>
    <scope>NUCLEOTIDE SEQUENCE</scope>
    <source>
        <strain evidence="9">CGMCC 1.16012</strain>
    </source>
</reference>
<evidence type="ECO:0000256" key="1">
    <source>
        <dbReference type="ARBA" id="ARBA00004651"/>
    </source>
</evidence>
<name>A0A917AFD4_9RHOB</name>
<evidence type="ECO:0000313" key="9">
    <source>
        <dbReference type="EMBL" id="GGE49013.1"/>
    </source>
</evidence>
<evidence type="ECO:0000256" key="4">
    <source>
        <dbReference type="ARBA" id="ARBA00022475"/>
    </source>
</evidence>
<organism evidence="9 10">
    <name type="scientific">Actibacterium pelagium</name>
    <dbReference type="NCBI Taxonomy" id="2029103"/>
    <lineage>
        <taxon>Bacteria</taxon>
        <taxon>Pseudomonadati</taxon>
        <taxon>Pseudomonadota</taxon>
        <taxon>Alphaproteobacteria</taxon>
        <taxon>Rhodobacterales</taxon>
        <taxon>Roseobacteraceae</taxon>
        <taxon>Actibacterium</taxon>
    </lineage>
</organism>
<evidence type="ECO:0000256" key="2">
    <source>
        <dbReference type="ARBA" id="ARBA00009142"/>
    </source>
</evidence>
<keyword evidence="6 8" id="KW-1133">Transmembrane helix</keyword>
<gene>
    <name evidence="9" type="ORF">GCM10011517_16070</name>
</gene>
<dbReference type="EMBL" id="BMKN01000002">
    <property type="protein sequence ID" value="GGE49013.1"/>
    <property type="molecule type" value="Genomic_DNA"/>
</dbReference>
<feature type="transmembrane region" description="Helical" evidence="8">
    <location>
        <begin position="145"/>
        <end position="168"/>
    </location>
</feature>
<comment type="similarity">
    <text evidence="2 8">Belongs to the 4-toluene sulfonate uptake permease (TSUP) (TC 2.A.102) family.</text>
</comment>
<evidence type="ECO:0000256" key="7">
    <source>
        <dbReference type="ARBA" id="ARBA00023136"/>
    </source>
</evidence>
<keyword evidence="3" id="KW-0813">Transport</keyword>
<dbReference type="AlphaFoldDB" id="A0A917AFD4"/>
<dbReference type="Proteomes" id="UP000606730">
    <property type="component" value="Unassembled WGS sequence"/>
</dbReference>
<feature type="transmembrane region" description="Helical" evidence="8">
    <location>
        <begin position="205"/>
        <end position="222"/>
    </location>
</feature>
<feature type="transmembrane region" description="Helical" evidence="8">
    <location>
        <begin position="38"/>
        <end position="60"/>
    </location>
</feature>
<keyword evidence="5 8" id="KW-0812">Transmembrane</keyword>
<reference evidence="9" key="2">
    <citation type="submission" date="2020-09" db="EMBL/GenBank/DDBJ databases">
        <authorList>
            <person name="Sun Q."/>
            <person name="Zhou Y."/>
        </authorList>
    </citation>
    <scope>NUCLEOTIDE SEQUENCE</scope>
    <source>
        <strain evidence="9">CGMCC 1.16012</strain>
    </source>
</reference>
<dbReference type="Pfam" id="PF01925">
    <property type="entry name" value="TauE"/>
    <property type="match status" value="1"/>
</dbReference>
<dbReference type="PANTHER" id="PTHR30269:SF32">
    <property type="entry name" value="MEMBRANE TRANSPORTER PROTEIN-RELATED"/>
    <property type="match status" value="1"/>
</dbReference>
<sequence>MTGILSELPVFLVFAAVLVTGVAGFVKGTVGFAMPMVMISGLSTFLPADVALAALIVPTLTTNFLQALRHGVKAVVASVVQYRVFLLVGLVTLLASAQLYNLLPPKVLFACIGVPIVLFSIYQLAGKSFSIPPERRKRAEVIAAGFAGLSGGISGVWGPPTVAFLTAVGTEKSDQMRLQGIIYGLGAVALFGAHVQSGVVNARTLPFSIAMVVPAFIGMWLGMRVHDRMDAAKFRKVTLIVLVIAGGNLIRKSLI</sequence>
<dbReference type="OrthoDB" id="9800873at2"/>
<keyword evidence="7 8" id="KW-0472">Membrane</keyword>
<evidence type="ECO:0000256" key="6">
    <source>
        <dbReference type="ARBA" id="ARBA00022989"/>
    </source>
</evidence>
<evidence type="ECO:0000313" key="10">
    <source>
        <dbReference type="Proteomes" id="UP000606730"/>
    </source>
</evidence>
<dbReference type="InterPro" id="IPR002781">
    <property type="entry name" value="TM_pro_TauE-like"/>
</dbReference>
<feature type="transmembrane region" description="Helical" evidence="8">
    <location>
        <begin position="80"/>
        <end position="100"/>
    </location>
</feature>
<dbReference type="RefSeq" id="WP_095595183.1">
    <property type="nucleotide sequence ID" value="NZ_BMKN01000002.1"/>
</dbReference>
<dbReference type="GO" id="GO:0005886">
    <property type="term" value="C:plasma membrane"/>
    <property type="evidence" value="ECO:0007669"/>
    <property type="project" value="UniProtKB-SubCell"/>
</dbReference>
<protein>
    <recommendedName>
        <fullName evidence="8">Probable membrane transporter protein</fullName>
    </recommendedName>
</protein>
<comment type="subcellular location">
    <subcellularLocation>
        <location evidence="1 8">Cell membrane</location>
        <topology evidence="1 8">Multi-pass membrane protein</topology>
    </subcellularLocation>
</comment>
<keyword evidence="4 8" id="KW-1003">Cell membrane</keyword>
<feature type="transmembrane region" description="Helical" evidence="8">
    <location>
        <begin position="6"/>
        <end position="26"/>
    </location>
</feature>
<comment type="caution">
    <text evidence="9">The sequence shown here is derived from an EMBL/GenBank/DDBJ whole genome shotgun (WGS) entry which is preliminary data.</text>
</comment>
<accession>A0A917AFD4</accession>
<evidence type="ECO:0000256" key="3">
    <source>
        <dbReference type="ARBA" id="ARBA00022448"/>
    </source>
</evidence>
<feature type="transmembrane region" description="Helical" evidence="8">
    <location>
        <begin position="180"/>
        <end position="199"/>
    </location>
</feature>
<proteinExistence type="inferred from homology"/>